<dbReference type="GeneID" id="54356824"/>
<dbReference type="Proteomes" id="UP000504637">
    <property type="component" value="Unplaced"/>
</dbReference>
<evidence type="ECO:0000313" key="1">
    <source>
        <dbReference type="Proteomes" id="UP000504637"/>
    </source>
</evidence>
<name>A0A6J3LSK5_9PEZI</name>
<proteinExistence type="predicted"/>
<dbReference type="AlphaFoldDB" id="A0A6J3LSK5"/>
<reference evidence="2" key="3">
    <citation type="submission" date="2025-08" db="UniProtKB">
        <authorList>
            <consortium name="RefSeq"/>
        </authorList>
    </citation>
    <scope>IDENTIFICATION</scope>
    <source>
        <strain evidence="2">CBS 342.82</strain>
    </source>
</reference>
<dbReference type="RefSeq" id="XP_033455310.1">
    <property type="nucleotide sequence ID" value="XM_033599025.1"/>
</dbReference>
<protein>
    <submittedName>
        <fullName evidence="2">Uncharacterized protein</fullName>
    </submittedName>
</protein>
<reference evidence="2" key="2">
    <citation type="submission" date="2020-04" db="EMBL/GenBank/DDBJ databases">
        <authorList>
            <consortium name="NCBI Genome Project"/>
        </authorList>
    </citation>
    <scope>NUCLEOTIDE SEQUENCE</scope>
    <source>
        <strain evidence="2">CBS 342.82</strain>
    </source>
</reference>
<accession>A0A6J3LSK5</accession>
<organism evidence="2">
    <name type="scientific">Dissoconium aciculare CBS 342.82</name>
    <dbReference type="NCBI Taxonomy" id="1314786"/>
    <lineage>
        <taxon>Eukaryota</taxon>
        <taxon>Fungi</taxon>
        <taxon>Dikarya</taxon>
        <taxon>Ascomycota</taxon>
        <taxon>Pezizomycotina</taxon>
        <taxon>Dothideomycetes</taxon>
        <taxon>Dothideomycetidae</taxon>
        <taxon>Mycosphaerellales</taxon>
        <taxon>Dissoconiaceae</taxon>
        <taxon>Dissoconium</taxon>
    </lineage>
</organism>
<sequence>MRRQASHSLASSLLETCRRITSEGLGNNEHEITRYIVMRNPYIGMSPDLPIDMTQRSTITTTSIQTQQRQQLTPCFSTLPQRFPAVPIRRHDDLPAPNMRCILRVFHSSDLCSRNANSIPFIENIAPKAFSDAYTLELHLSSMPELEKSRALKPQLHLGKLKNEGPVGGDT</sequence>
<evidence type="ECO:0000313" key="2">
    <source>
        <dbReference type="RefSeq" id="XP_033455310.1"/>
    </source>
</evidence>
<gene>
    <name evidence="2" type="ORF">K489DRAFT_128493</name>
</gene>
<reference evidence="2" key="1">
    <citation type="submission" date="2020-01" db="EMBL/GenBank/DDBJ databases">
        <authorList>
            <consortium name="DOE Joint Genome Institute"/>
            <person name="Haridas S."/>
            <person name="Albert R."/>
            <person name="Binder M."/>
            <person name="Bloem J."/>
            <person name="Labutti K."/>
            <person name="Salamov A."/>
            <person name="Andreopoulos B."/>
            <person name="Baker S.E."/>
            <person name="Barry K."/>
            <person name="Bills G."/>
            <person name="Bluhm B.H."/>
            <person name="Cannon C."/>
            <person name="Castanera R."/>
            <person name="Culley D.E."/>
            <person name="Daum C."/>
            <person name="Ezra D."/>
            <person name="Gonzalez J.B."/>
            <person name="Henrissat B."/>
            <person name="Kuo A."/>
            <person name="Liang C."/>
            <person name="Lipzen A."/>
            <person name="Lutzoni F."/>
            <person name="Magnuson J."/>
            <person name="Mondo S."/>
            <person name="Nolan M."/>
            <person name="Ohm R."/>
            <person name="Pangilinan J."/>
            <person name="Park H.-J."/>
            <person name="Ramirez L."/>
            <person name="Alfaro M."/>
            <person name="Sun H."/>
            <person name="Tritt A."/>
            <person name="Yoshinaga Y."/>
            <person name="Zwiers L.-H."/>
            <person name="Turgeon B.G."/>
            <person name="Goodwin S.B."/>
            <person name="Spatafora J.W."/>
            <person name="Crous P.W."/>
            <person name="Grigoriev I.V."/>
        </authorList>
    </citation>
    <scope>NUCLEOTIDE SEQUENCE</scope>
    <source>
        <strain evidence="2">CBS 342.82</strain>
    </source>
</reference>
<keyword evidence="1" id="KW-1185">Reference proteome</keyword>